<name>A0ABU3BVF5_9BACT</name>
<protein>
    <recommendedName>
        <fullName evidence="3">LysR substrate-binding domain-containing protein</fullName>
    </recommendedName>
</protein>
<organism evidence="1 2">
    <name type="scientific">Rubrivirga litoralis</name>
    <dbReference type="NCBI Taxonomy" id="3075598"/>
    <lineage>
        <taxon>Bacteria</taxon>
        <taxon>Pseudomonadati</taxon>
        <taxon>Rhodothermota</taxon>
        <taxon>Rhodothermia</taxon>
        <taxon>Rhodothermales</taxon>
        <taxon>Rubricoccaceae</taxon>
        <taxon>Rubrivirga</taxon>
    </lineage>
</organism>
<reference evidence="1 2" key="1">
    <citation type="submission" date="2023-09" db="EMBL/GenBank/DDBJ databases">
        <authorList>
            <person name="Rey-Velasco X."/>
        </authorList>
    </citation>
    <scope>NUCLEOTIDE SEQUENCE [LARGE SCALE GENOMIC DNA]</scope>
    <source>
        <strain evidence="1 2">F394</strain>
    </source>
</reference>
<dbReference type="RefSeq" id="WP_311665997.1">
    <property type="nucleotide sequence ID" value="NZ_JAVRHT010000071.1"/>
</dbReference>
<evidence type="ECO:0000313" key="2">
    <source>
        <dbReference type="Proteomes" id="UP001267426"/>
    </source>
</evidence>
<proteinExistence type="predicted"/>
<comment type="caution">
    <text evidence="1">The sequence shown here is derived from an EMBL/GenBank/DDBJ whole genome shotgun (WGS) entry which is preliminary data.</text>
</comment>
<keyword evidence="2" id="KW-1185">Reference proteome</keyword>
<gene>
    <name evidence="1" type="ORF">RM540_16055</name>
</gene>
<accession>A0ABU3BVF5</accession>
<evidence type="ECO:0008006" key="3">
    <source>
        <dbReference type="Google" id="ProtNLM"/>
    </source>
</evidence>
<sequence length="113" mass="12129">MLLDRTAAGDGAANVPRKLKYRLAPEHDVSTVPENGWSGLLNGALLRAAADGFDAFVPLDRRIEYQQEVSDLPLRVVVVRAVSNKYEDLLPLVPSIHAALETSQPGGIARVAG</sequence>
<dbReference type="Proteomes" id="UP001267426">
    <property type="component" value="Unassembled WGS sequence"/>
</dbReference>
<evidence type="ECO:0000313" key="1">
    <source>
        <dbReference type="EMBL" id="MDT0633268.1"/>
    </source>
</evidence>
<dbReference type="EMBL" id="JAVRHT010000071">
    <property type="protein sequence ID" value="MDT0633268.1"/>
    <property type="molecule type" value="Genomic_DNA"/>
</dbReference>